<name>A0A401XKS3_9FLAO</name>
<dbReference type="GO" id="GO:0003700">
    <property type="term" value="F:DNA-binding transcription factor activity"/>
    <property type="evidence" value="ECO:0007669"/>
    <property type="project" value="InterPro"/>
</dbReference>
<comment type="caution">
    <text evidence="2">The sequence shown here is derived from an EMBL/GenBank/DDBJ whole genome shotgun (WGS) entry which is preliminary data.</text>
</comment>
<evidence type="ECO:0000259" key="1">
    <source>
        <dbReference type="PROSITE" id="PS50995"/>
    </source>
</evidence>
<sequence>MTKYDLIKEVLEKLDAFWDDASQTDKNLSAFGRYINASETDDIHLRYIHSNAGKLSSLGYLLAKMCRYARFYNKELLKYTEFSTPEEFGLAASLLHGKTPRKSELLSREVIEIPTGMATIKRLVTKGIVMEINDSDDRRALRIGLTPYGREKVLEAFKILYPLNEIIAGPLQDSEIEQLMELLTKLDNYHFINHENNLNKILSNYEHEQPKT</sequence>
<dbReference type="PROSITE" id="PS50995">
    <property type="entry name" value="HTH_MARR_2"/>
    <property type="match status" value="1"/>
</dbReference>
<evidence type="ECO:0000313" key="3">
    <source>
        <dbReference type="Proteomes" id="UP000286715"/>
    </source>
</evidence>
<dbReference type="InterPro" id="IPR000835">
    <property type="entry name" value="HTH_MarR-typ"/>
</dbReference>
<protein>
    <recommendedName>
        <fullName evidence="1">HTH marR-type domain-containing protein</fullName>
    </recommendedName>
</protein>
<dbReference type="EMBL" id="BHZE01000008">
    <property type="protein sequence ID" value="GCD77608.1"/>
    <property type="molecule type" value="Genomic_DNA"/>
</dbReference>
<dbReference type="InterPro" id="IPR036390">
    <property type="entry name" value="WH_DNA-bd_sf"/>
</dbReference>
<proteinExistence type="predicted"/>
<reference evidence="2 3" key="1">
    <citation type="submission" date="2018-11" db="EMBL/GenBank/DDBJ databases">
        <title>Schleiferia aggregans sp. nov., a moderately thermophilic heterotrophic bacterium isolated from microbial mats at a terrestrial hot spring.</title>
        <authorList>
            <person name="Iino T."/>
            <person name="Ohkuma M."/>
            <person name="Haruta S."/>
        </authorList>
    </citation>
    <scope>NUCLEOTIDE SEQUENCE [LARGE SCALE GENOMIC DNA]</scope>
    <source>
        <strain evidence="2 3">LA</strain>
    </source>
</reference>
<dbReference type="AlphaFoldDB" id="A0A401XKS3"/>
<keyword evidence="3" id="KW-1185">Reference proteome</keyword>
<dbReference type="OrthoDB" id="961069at2"/>
<dbReference type="Gene3D" id="1.10.10.10">
    <property type="entry name" value="Winged helix-like DNA-binding domain superfamily/Winged helix DNA-binding domain"/>
    <property type="match status" value="1"/>
</dbReference>
<gene>
    <name evidence="2" type="ORF">JCM31826_10900</name>
</gene>
<organism evidence="2 3">
    <name type="scientific">Thermaurantimonas aggregans</name>
    <dbReference type="NCBI Taxonomy" id="2173829"/>
    <lineage>
        <taxon>Bacteria</taxon>
        <taxon>Pseudomonadati</taxon>
        <taxon>Bacteroidota</taxon>
        <taxon>Flavobacteriia</taxon>
        <taxon>Flavobacteriales</taxon>
        <taxon>Schleiferiaceae</taxon>
        <taxon>Thermaurantimonas</taxon>
    </lineage>
</organism>
<feature type="domain" description="HTH marR-type" evidence="1">
    <location>
        <begin position="55"/>
        <end position="188"/>
    </location>
</feature>
<accession>A0A401XKS3</accession>
<dbReference type="InterPro" id="IPR036388">
    <property type="entry name" value="WH-like_DNA-bd_sf"/>
</dbReference>
<dbReference type="RefSeq" id="WP_124397671.1">
    <property type="nucleotide sequence ID" value="NZ_BHZE01000008.1"/>
</dbReference>
<evidence type="ECO:0000313" key="2">
    <source>
        <dbReference type="EMBL" id="GCD77608.1"/>
    </source>
</evidence>
<dbReference type="SUPFAM" id="SSF46785">
    <property type="entry name" value="Winged helix' DNA-binding domain"/>
    <property type="match status" value="1"/>
</dbReference>
<dbReference type="Proteomes" id="UP000286715">
    <property type="component" value="Unassembled WGS sequence"/>
</dbReference>